<evidence type="ECO:0000313" key="3">
    <source>
        <dbReference type="EMBL" id="EON63636.1"/>
    </source>
</evidence>
<dbReference type="Proteomes" id="UP000016924">
    <property type="component" value="Unassembled WGS sequence"/>
</dbReference>
<organism evidence="3 4">
    <name type="scientific">Coniosporium apollinis (strain CBS 100218)</name>
    <name type="common">Rock-inhabiting black yeast</name>
    <dbReference type="NCBI Taxonomy" id="1168221"/>
    <lineage>
        <taxon>Eukaryota</taxon>
        <taxon>Fungi</taxon>
        <taxon>Dikarya</taxon>
        <taxon>Ascomycota</taxon>
        <taxon>Pezizomycotina</taxon>
        <taxon>Dothideomycetes</taxon>
        <taxon>Dothideomycetes incertae sedis</taxon>
        <taxon>Coniosporium</taxon>
    </lineage>
</organism>
<feature type="region of interest" description="Disordered" evidence="1">
    <location>
        <begin position="471"/>
        <end position="512"/>
    </location>
</feature>
<reference evidence="4" key="1">
    <citation type="submission" date="2012-06" db="EMBL/GenBank/DDBJ databases">
        <title>The genome sequence of Coniosporium apollinis CBS 100218.</title>
        <authorList>
            <consortium name="The Broad Institute Genome Sequencing Platform"/>
            <person name="Cuomo C."/>
            <person name="Gorbushina A."/>
            <person name="Noack S."/>
            <person name="Walker B."/>
            <person name="Young S.K."/>
            <person name="Zeng Q."/>
            <person name="Gargeya S."/>
            <person name="Fitzgerald M."/>
            <person name="Haas B."/>
            <person name="Abouelleil A."/>
            <person name="Alvarado L."/>
            <person name="Arachchi H.M."/>
            <person name="Berlin A.M."/>
            <person name="Chapman S.B."/>
            <person name="Goldberg J."/>
            <person name="Griggs A."/>
            <person name="Gujja S."/>
            <person name="Hansen M."/>
            <person name="Howarth C."/>
            <person name="Imamovic A."/>
            <person name="Larimer J."/>
            <person name="McCowan C."/>
            <person name="Montmayeur A."/>
            <person name="Murphy C."/>
            <person name="Neiman D."/>
            <person name="Pearson M."/>
            <person name="Priest M."/>
            <person name="Roberts A."/>
            <person name="Saif S."/>
            <person name="Shea T."/>
            <person name="Sisk P."/>
            <person name="Sykes S."/>
            <person name="Wortman J."/>
            <person name="Nusbaum C."/>
            <person name="Birren B."/>
        </authorList>
    </citation>
    <scope>NUCLEOTIDE SEQUENCE [LARGE SCALE GENOMIC DNA]</scope>
    <source>
        <strain evidence="4">CBS 100218</strain>
    </source>
</reference>
<feature type="compositionally biased region" description="Basic and acidic residues" evidence="1">
    <location>
        <begin position="497"/>
        <end position="512"/>
    </location>
</feature>
<feature type="region of interest" description="Disordered" evidence="1">
    <location>
        <begin position="198"/>
        <end position="220"/>
    </location>
</feature>
<dbReference type="RefSeq" id="XP_007778953.1">
    <property type="nucleotide sequence ID" value="XM_007780763.1"/>
</dbReference>
<keyword evidence="2" id="KW-0812">Transmembrane</keyword>
<sequence>MPNVFHLLAPPVLLSLSIPLALLAIITTSLAFSTLLIRVSIVYFELGVALLHSYLFVPPPKRSYPRTPPYSVSPGRTSPRHPRANRRTSTASTASTQDPAAGSSGFPPIHPTKSGSFASLTSSLGPARDYEGVGGWRVASGDGSEEALWIGMNSRLELPAVVSPNTRRHQRSLTGPSLRGSWNPEAVRMSPVKLREGRRSEEYFEVQPPGKGEAEGETGKPTIATNHLATTAPRPNPFLTALSLRELHHSGALDLDRPFINELPTPIHPLFHAPRLLTLPSPTYALLLPSLQLVTRLIAEPAFLPFFFALLHPSRRRRIGSVGLELNYGRACWRFDLKPGGINEKETRWTAGMLVRLGGAVPTHFIRSLWTLRFWRSLSVSGVCALHPPKTLGLRETIQNTNFPGKEWQEYLSDTSTEWSRRSERVKQLERRMRTAVRGDCVCEGAGEGMGEMSEYSSAVRVFRAGVWRAGDEDAENGGMQNQTSSARAIRRRSPKKREAEAGRAKDSKGRW</sequence>
<dbReference type="GeneID" id="19900175"/>
<protein>
    <submittedName>
        <fullName evidence="3">Uncharacterized protein</fullName>
    </submittedName>
</protein>
<keyword evidence="2" id="KW-1133">Transmembrane helix</keyword>
<keyword evidence="2" id="KW-0472">Membrane</keyword>
<proteinExistence type="predicted"/>
<evidence type="ECO:0000256" key="2">
    <source>
        <dbReference type="SAM" id="Phobius"/>
    </source>
</evidence>
<feature type="transmembrane region" description="Helical" evidence="2">
    <location>
        <begin position="12"/>
        <end position="32"/>
    </location>
</feature>
<feature type="region of interest" description="Disordered" evidence="1">
    <location>
        <begin position="163"/>
        <end position="184"/>
    </location>
</feature>
<feature type="region of interest" description="Disordered" evidence="1">
    <location>
        <begin position="66"/>
        <end position="120"/>
    </location>
</feature>
<dbReference type="HOGENOM" id="CLU_593107_0_0_1"/>
<name>R7YPS3_CONA1</name>
<dbReference type="eggNOG" id="ENOG502SAXD">
    <property type="taxonomic scope" value="Eukaryota"/>
</dbReference>
<dbReference type="AlphaFoldDB" id="R7YPS3"/>
<accession>R7YPS3</accession>
<feature type="compositionally biased region" description="Low complexity" evidence="1">
    <location>
        <begin position="87"/>
        <end position="96"/>
    </location>
</feature>
<evidence type="ECO:0000313" key="4">
    <source>
        <dbReference type="Proteomes" id="UP000016924"/>
    </source>
</evidence>
<gene>
    <name evidence="3" type="ORF">W97_02864</name>
</gene>
<evidence type="ECO:0000256" key="1">
    <source>
        <dbReference type="SAM" id="MobiDB-lite"/>
    </source>
</evidence>
<dbReference type="OrthoDB" id="4492972at2759"/>
<keyword evidence="4" id="KW-1185">Reference proteome</keyword>
<feature type="transmembrane region" description="Helical" evidence="2">
    <location>
        <begin position="39"/>
        <end position="57"/>
    </location>
</feature>
<dbReference type="EMBL" id="JH767564">
    <property type="protein sequence ID" value="EON63636.1"/>
    <property type="molecule type" value="Genomic_DNA"/>
</dbReference>